<dbReference type="RefSeq" id="WP_114354112.1">
    <property type="nucleotide sequence ID" value="NZ_QPJJ01000016.1"/>
</dbReference>
<evidence type="ECO:0000313" key="2">
    <source>
        <dbReference type="Proteomes" id="UP000252585"/>
    </source>
</evidence>
<name>A0A368X6W6_9BACI</name>
<accession>A0A368X6W6</accession>
<keyword evidence="2" id="KW-1185">Reference proteome</keyword>
<reference evidence="1 2" key="1">
    <citation type="submission" date="2018-07" db="EMBL/GenBank/DDBJ databases">
        <title>Genomic Encyclopedia of Type Strains, Phase IV (KMG-IV): sequencing the most valuable type-strain genomes for metagenomic binning, comparative biology and taxonomic classification.</title>
        <authorList>
            <person name="Goeker M."/>
        </authorList>
    </citation>
    <scope>NUCLEOTIDE SEQUENCE [LARGE SCALE GENOMIC DNA]</scope>
    <source>
        <strain evidence="1 2">DSM 27696</strain>
    </source>
</reference>
<evidence type="ECO:0000313" key="1">
    <source>
        <dbReference type="EMBL" id="RCW63742.1"/>
    </source>
</evidence>
<proteinExistence type="predicted"/>
<dbReference type="EMBL" id="QPJJ01000016">
    <property type="protein sequence ID" value="RCW63742.1"/>
    <property type="molecule type" value="Genomic_DNA"/>
</dbReference>
<gene>
    <name evidence="1" type="ORF">DFR57_11621</name>
</gene>
<sequence length="81" mass="9489">MWEQSEANIDSLLSGQGERTFSSIKSDFLDLDFGYLDNEVKNHFLFDQTGPYQYPIPSLYCYMPLYYPPFANYSISSNYPF</sequence>
<dbReference type="Proteomes" id="UP000252585">
    <property type="component" value="Unassembled WGS sequence"/>
</dbReference>
<organism evidence="1 2">
    <name type="scientific">Saliterribacillus persicus</name>
    <dbReference type="NCBI Taxonomy" id="930114"/>
    <lineage>
        <taxon>Bacteria</taxon>
        <taxon>Bacillati</taxon>
        <taxon>Bacillota</taxon>
        <taxon>Bacilli</taxon>
        <taxon>Bacillales</taxon>
        <taxon>Bacillaceae</taxon>
        <taxon>Saliterribacillus</taxon>
    </lineage>
</organism>
<protein>
    <submittedName>
        <fullName evidence="1">Uncharacterized protein</fullName>
    </submittedName>
</protein>
<dbReference type="AlphaFoldDB" id="A0A368X6W6"/>
<comment type="caution">
    <text evidence="1">The sequence shown here is derived from an EMBL/GenBank/DDBJ whole genome shotgun (WGS) entry which is preliminary data.</text>
</comment>